<proteinExistence type="predicted"/>
<evidence type="ECO:0000256" key="1">
    <source>
        <dbReference type="SAM" id="Phobius"/>
    </source>
</evidence>
<accession>A0A7X0F3K0</accession>
<dbReference type="GO" id="GO:0006355">
    <property type="term" value="P:regulation of DNA-templated transcription"/>
    <property type="evidence" value="ECO:0007669"/>
    <property type="project" value="InterPro"/>
</dbReference>
<dbReference type="SMART" id="SM00421">
    <property type="entry name" value="HTH_LUXR"/>
    <property type="match status" value="1"/>
</dbReference>
<organism evidence="3 4">
    <name type="scientific">Aminobacter aganoensis</name>
    <dbReference type="NCBI Taxonomy" id="83264"/>
    <lineage>
        <taxon>Bacteria</taxon>
        <taxon>Pseudomonadati</taxon>
        <taxon>Pseudomonadota</taxon>
        <taxon>Alphaproteobacteria</taxon>
        <taxon>Hyphomicrobiales</taxon>
        <taxon>Phyllobacteriaceae</taxon>
        <taxon>Aminobacter</taxon>
    </lineage>
</organism>
<keyword evidence="3" id="KW-0238">DNA-binding</keyword>
<evidence type="ECO:0000259" key="2">
    <source>
        <dbReference type="PROSITE" id="PS50043"/>
    </source>
</evidence>
<dbReference type="InterPro" id="IPR016032">
    <property type="entry name" value="Sig_transdc_resp-reg_C-effctor"/>
</dbReference>
<keyword evidence="1" id="KW-1133">Transmembrane helix</keyword>
<evidence type="ECO:0000313" key="3">
    <source>
        <dbReference type="EMBL" id="MBB6352445.1"/>
    </source>
</evidence>
<dbReference type="RefSeq" id="WP_184697244.1">
    <property type="nucleotide sequence ID" value="NZ_BAABEG010000001.1"/>
</dbReference>
<dbReference type="GO" id="GO:0003677">
    <property type="term" value="F:DNA binding"/>
    <property type="evidence" value="ECO:0007669"/>
    <property type="project" value="UniProtKB-KW"/>
</dbReference>
<protein>
    <submittedName>
        <fullName evidence="3">DNA-binding CsgD family transcriptional regulator</fullName>
    </submittedName>
</protein>
<feature type="transmembrane region" description="Helical" evidence="1">
    <location>
        <begin position="123"/>
        <end position="146"/>
    </location>
</feature>
<dbReference type="Proteomes" id="UP000536262">
    <property type="component" value="Unassembled WGS sequence"/>
</dbReference>
<dbReference type="SUPFAM" id="SSF46894">
    <property type="entry name" value="C-terminal effector domain of the bipartite response regulators"/>
    <property type="match status" value="1"/>
</dbReference>
<dbReference type="InterPro" id="IPR036388">
    <property type="entry name" value="WH-like_DNA-bd_sf"/>
</dbReference>
<dbReference type="Gene3D" id="1.10.10.10">
    <property type="entry name" value="Winged helix-like DNA-binding domain superfamily/Winged helix DNA-binding domain"/>
    <property type="match status" value="1"/>
</dbReference>
<comment type="caution">
    <text evidence="3">The sequence shown here is derived from an EMBL/GenBank/DDBJ whole genome shotgun (WGS) entry which is preliminary data.</text>
</comment>
<keyword evidence="4" id="KW-1185">Reference proteome</keyword>
<dbReference type="EMBL" id="JACHOU010000001">
    <property type="protein sequence ID" value="MBB6352445.1"/>
    <property type="molecule type" value="Genomic_DNA"/>
</dbReference>
<keyword evidence="1" id="KW-0812">Transmembrane</keyword>
<dbReference type="InterPro" id="IPR000792">
    <property type="entry name" value="Tscrpt_reg_LuxR_C"/>
</dbReference>
<dbReference type="PROSITE" id="PS50043">
    <property type="entry name" value="HTH_LUXR_2"/>
    <property type="match status" value="1"/>
</dbReference>
<dbReference type="PRINTS" id="PR00038">
    <property type="entry name" value="HTHLUXR"/>
</dbReference>
<reference evidence="3 4" key="1">
    <citation type="submission" date="2020-08" db="EMBL/GenBank/DDBJ databases">
        <title>Genomic Encyclopedia of Type Strains, Phase IV (KMG-IV): sequencing the most valuable type-strain genomes for metagenomic binning, comparative biology and taxonomic classification.</title>
        <authorList>
            <person name="Goeker M."/>
        </authorList>
    </citation>
    <scope>NUCLEOTIDE SEQUENCE [LARGE SCALE GENOMIC DNA]</scope>
    <source>
        <strain evidence="3 4">DSM 7051</strain>
    </source>
</reference>
<gene>
    <name evidence="3" type="ORF">GGR00_000197</name>
</gene>
<sequence>MMLDNRIERDIDACYEAVFDPTRWTDTLHGLARSLNAACMMFYPGNPDASSNDPRNPAREFGAMPSSRDYGDLLCEYVKNHWYLGHYRAERGMPLLRAGRTVVTEHDLATDEERRRLRHYNELYMAFGFPGFAMVGLKVHGGLWAVPMLRAKGQGHFTTEDSKALARIAPHFRRMISLSETMALAQGRTALATMDALSCAAFLLDSVGNVLSHNSIAERILGDGLHLSGRRLRAADHASELELRKLVHQAITNRRPSSLDASHAVAIRRDTRRPLLVEALPTAGIIGDVFQSTSAIVIVKNFEDRPRTTSDQLRGAFSLTPAETRVAVLLATGAGPGAIADSLHLSKETVRAHMKMIFAKTGTHRQGELVALTANMAGTSPMT</sequence>
<name>A0A7X0F3K0_9HYPH</name>
<keyword evidence="1" id="KW-0472">Membrane</keyword>
<dbReference type="Pfam" id="PF00196">
    <property type="entry name" value="GerE"/>
    <property type="match status" value="1"/>
</dbReference>
<feature type="domain" description="HTH luxR-type" evidence="2">
    <location>
        <begin position="312"/>
        <end position="377"/>
    </location>
</feature>
<dbReference type="AlphaFoldDB" id="A0A7X0F3K0"/>
<evidence type="ECO:0000313" key="4">
    <source>
        <dbReference type="Proteomes" id="UP000536262"/>
    </source>
</evidence>